<keyword evidence="1" id="KW-0472">Membrane</keyword>
<dbReference type="InterPro" id="IPR020568">
    <property type="entry name" value="Ribosomal_Su5_D2-typ_SF"/>
</dbReference>
<dbReference type="Gene3D" id="3.30.230.70">
    <property type="entry name" value="GHMP Kinase, N-terminal domain"/>
    <property type="match status" value="1"/>
</dbReference>
<dbReference type="InterPro" id="IPR001247">
    <property type="entry name" value="ExoRNase_PH_dom1"/>
</dbReference>
<feature type="transmembrane region" description="Helical" evidence="1">
    <location>
        <begin position="23"/>
        <end position="45"/>
    </location>
</feature>
<dbReference type="EMBL" id="QGKW02001940">
    <property type="protein sequence ID" value="KAF2554660.1"/>
    <property type="molecule type" value="Genomic_DNA"/>
</dbReference>
<keyword evidence="1" id="KW-1133">Transmembrane helix</keyword>
<evidence type="ECO:0000256" key="1">
    <source>
        <dbReference type="SAM" id="Phobius"/>
    </source>
</evidence>
<comment type="caution">
    <text evidence="3">The sequence shown here is derived from an EMBL/GenBank/DDBJ whole genome shotgun (WGS) entry which is preliminary data.</text>
</comment>
<proteinExistence type="predicted"/>
<organism evidence="3 4">
    <name type="scientific">Brassica cretica</name>
    <name type="common">Mustard</name>
    <dbReference type="NCBI Taxonomy" id="69181"/>
    <lineage>
        <taxon>Eukaryota</taxon>
        <taxon>Viridiplantae</taxon>
        <taxon>Streptophyta</taxon>
        <taxon>Embryophyta</taxon>
        <taxon>Tracheophyta</taxon>
        <taxon>Spermatophyta</taxon>
        <taxon>Magnoliopsida</taxon>
        <taxon>eudicotyledons</taxon>
        <taxon>Gunneridae</taxon>
        <taxon>Pentapetalae</taxon>
        <taxon>rosids</taxon>
        <taxon>malvids</taxon>
        <taxon>Brassicales</taxon>
        <taxon>Brassicaceae</taxon>
        <taxon>Brassiceae</taxon>
        <taxon>Brassica</taxon>
    </lineage>
</organism>
<dbReference type="SUPFAM" id="SSF54211">
    <property type="entry name" value="Ribosomal protein S5 domain 2-like"/>
    <property type="match status" value="1"/>
</dbReference>
<sequence length="137" mass="15424">METFPKTTVDVFALVLESGGSDFAVVISCASLALADAGIMIIMTLQHPVHGKIISFRICRVLPQWLTRVTVVGTRKLRWWKADALKLETGEVMETKAQLESELKKTYREVETVQDIKPRGMEMDSEDDTKKTILLMP</sequence>
<keyword evidence="1" id="KW-0812">Transmembrane</keyword>
<dbReference type="InterPro" id="IPR027408">
    <property type="entry name" value="PNPase/RNase_PH_dom_sf"/>
</dbReference>
<name>A0A8S9HC41_BRACR</name>
<gene>
    <name evidence="3" type="ORF">F2Q68_00012957</name>
</gene>
<dbReference type="Proteomes" id="UP000712281">
    <property type="component" value="Unassembled WGS sequence"/>
</dbReference>
<evidence type="ECO:0000313" key="3">
    <source>
        <dbReference type="EMBL" id="KAF2554660.1"/>
    </source>
</evidence>
<dbReference type="Pfam" id="PF01138">
    <property type="entry name" value="RNase_PH"/>
    <property type="match status" value="1"/>
</dbReference>
<protein>
    <recommendedName>
        <fullName evidence="2">Exoribonuclease phosphorolytic domain-containing protein</fullName>
    </recommendedName>
</protein>
<evidence type="ECO:0000313" key="4">
    <source>
        <dbReference type="Proteomes" id="UP000712281"/>
    </source>
</evidence>
<evidence type="ECO:0000259" key="2">
    <source>
        <dbReference type="Pfam" id="PF01138"/>
    </source>
</evidence>
<feature type="domain" description="Exoribonuclease phosphorolytic" evidence="2">
    <location>
        <begin position="2"/>
        <end position="39"/>
    </location>
</feature>
<dbReference type="AlphaFoldDB" id="A0A8S9HC41"/>
<accession>A0A8S9HC41</accession>
<reference evidence="3" key="1">
    <citation type="submission" date="2019-12" db="EMBL/GenBank/DDBJ databases">
        <title>Genome sequencing and annotation of Brassica cretica.</title>
        <authorList>
            <person name="Studholme D.J."/>
            <person name="Sarris P.F."/>
        </authorList>
    </citation>
    <scope>NUCLEOTIDE SEQUENCE</scope>
    <source>
        <strain evidence="3">PFS-001/15</strain>
        <tissue evidence="3">Leaf</tissue>
    </source>
</reference>